<name>A0ABU5PIK5_9BACL</name>
<sequence length="156" mass="18016">MRNAKPNEIIRMPMRPNQRKGRVRKRIYRWGLVVILLGIGWMLYVLVQIGSIERNPAASSDLSDPAEVGIVLGAALWGDEPSPGLRERLDQSLKDYKAGKFQWFLLTGGLDTATSQYTKRKVWRTTWNSMEFRGRRCCLRTRQLVPMRILNLAKRS</sequence>
<dbReference type="EMBL" id="JAYERP010000001">
    <property type="protein sequence ID" value="MEA3569682.1"/>
    <property type="molecule type" value="Genomic_DNA"/>
</dbReference>
<dbReference type="Proteomes" id="UP001292216">
    <property type="component" value="Unassembled WGS sequence"/>
</dbReference>
<reference evidence="2 3" key="1">
    <citation type="submission" date="2023-12" db="EMBL/GenBank/DDBJ databases">
        <title>Whole genome sequencing of Paenibacillus phoenicis isolated from the Phoenix Mars Lander spacecraft assembly facility.</title>
        <authorList>
            <person name="Garcia A."/>
            <person name="Venkateswaran K."/>
        </authorList>
    </citation>
    <scope>NUCLEOTIDE SEQUENCE [LARGE SCALE GENOMIC DNA]</scope>
    <source>
        <strain evidence="2 3">3PO2SA</strain>
    </source>
</reference>
<keyword evidence="3" id="KW-1185">Reference proteome</keyword>
<organism evidence="2 3">
    <name type="scientific">Paenibacillus phoenicis</name>
    <dbReference type="NCBI Taxonomy" id="554117"/>
    <lineage>
        <taxon>Bacteria</taxon>
        <taxon>Bacillati</taxon>
        <taxon>Bacillota</taxon>
        <taxon>Bacilli</taxon>
        <taxon>Bacillales</taxon>
        <taxon>Paenibacillaceae</taxon>
        <taxon>Paenibacillus</taxon>
    </lineage>
</organism>
<keyword evidence="1" id="KW-0472">Membrane</keyword>
<evidence type="ECO:0000313" key="3">
    <source>
        <dbReference type="Proteomes" id="UP001292216"/>
    </source>
</evidence>
<protein>
    <recommendedName>
        <fullName evidence="4">DUF218 domain-containing protein</fullName>
    </recommendedName>
</protein>
<evidence type="ECO:0000313" key="2">
    <source>
        <dbReference type="EMBL" id="MEA3569682.1"/>
    </source>
</evidence>
<evidence type="ECO:0008006" key="4">
    <source>
        <dbReference type="Google" id="ProtNLM"/>
    </source>
</evidence>
<comment type="caution">
    <text evidence="2">The sequence shown here is derived from an EMBL/GenBank/DDBJ whole genome shotgun (WGS) entry which is preliminary data.</text>
</comment>
<evidence type="ECO:0000256" key="1">
    <source>
        <dbReference type="SAM" id="Phobius"/>
    </source>
</evidence>
<proteinExistence type="predicted"/>
<keyword evidence="1" id="KW-1133">Transmembrane helix</keyword>
<keyword evidence="1" id="KW-0812">Transmembrane</keyword>
<feature type="transmembrane region" description="Helical" evidence="1">
    <location>
        <begin position="27"/>
        <end position="47"/>
    </location>
</feature>
<accession>A0ABU5PIK5</accession>
<gene>
    <name evidence="2" type="ORF">U9M73_06680</name>
</gene>
<dbReference type="RefSeq" id="WP_323079180.1">
    <property type="nucleotide sequence ID" value="NZ_CBCSKM010000011.1"/>
</dbReference>